<dbReference type="EMBL" id="KK088431">
    <property type="protein sequence ID" value="EYE93465.1"/>
    <property type="molecule type" value="Genomic_DNA"/>
</dbReference>
<organism evidence="2 3">
    <name type="scientific">Aspergillus ruber (strain CBS 135680)</name>
    <dbReference type="NCBI Taxonomy" id="1388766"/>
    <lineage>
        <taxon>Eukaryota</taxon>
        <taxon>Fungi</taxon>
        <taxon>Dikarya</taxon>
        <taxon>Ascomycota</taxon>
        <taxon>Pezizomycotina</taxon>
        <taxon>Eurotiomycetes</taxon>
        <taxon>Eurotiomycetidae</taxon>
        <taxon>Eurotiales</taxon>
        <taxon>Aspergillaceae</taxon>
        <taxon>Aspergillus</taxon>
        <taxon>Aspergillus subgen. Aspergillus</taxon>
    </lineage>
</organism>
<dbReference type="AlphaFoldDB" id="A0A017SB84"/>
<name>A0A017SB84_ASPRC</name>
<evidence type="ECO:0000256" key="1">
    <source>
        <dbReference type="SAM" id="MobiDB-lite"/>
    </source>
</evidence>
<dbReference type="RefSeq" id="XP_040637153.1">
    <property type="nucleotide sequence ID" value="XM_040782383.1"/>
</dbReference>
<feature type="compositionally biased region" description="Polar residues" evidence="1">
    <location>
        <begin position="65"/>
        <end position="76"/>
    </location>
</feature>
<accession>A0A017SB84</accession>
<dbReference type="HOGENOM" id="CLU_2654078_0_0_1"/>
<proteinExistence type="predicted"/>
<evidence type="ECO:0000313" key="2">
    <source>
        <dbReference type="EMBL" id="EYE93465.1"/>
    </source>
</evidence>
<sequence length="76" mass="8985">MTNTEIQINVLQRVFEVYTHAVRNSQEEKSQEERIEGIEKLTEEDIQRVVKNGKQGEKRRKSNVEETQSYKIDSCE</sequence>
<keyword evidence="3" id="KW-1185">Reference proteome</keyword>
<dbReference type="Proteomes" id="UP000019804">
    <property type="component" value="Unassembled WGS sequence"/>
</dbReference>
<feature type="region of interest" description="Disordered" evidence="1">
    <location>
        <begin position="51"/>
        <end position="76"/>
    </location>
</feature>
<protein>
    <submittedName>
        <fullName evidence="2">Uncharacterized protein</fullName>
    </submittedName>
</protein>
<reference evidence="3" key="1">
    <citation type="journal article" date="2014" name="Nat. Commun.">
        <title>Genomic adaptations of the halophilic Dead Sea filamentous fungus Eurotium rubrum.</title>
        <authorList>
            <person name="Kis-Papo T."/>
            <person name="Weig A.R."/>
            <person name="Riley R."/>
            <person name="Persoh D."/>
            <person name="Salamov A."/>
            <person name="Sun H."/>
            <person name="Lipzen A."/>
            <person name="Wasser S.P."/>
            <person name="Rambold G."/>
            <person name="Grigoriev I.V."/>
            <person name="Nevo E."/>
        </authorList>
    </citation>
    <scope>NUCLEOTIDE SEQUENCE [LARGE SCALE GENOMIC DNA]</scope>
    <source>
        <strain evidence="3">CBS 135680</strain>
    </source>
</reference>
<dbReference type="GeneID" id="63697507"/>
<gene>
    <name evidence="2" type="ORF">EURHEDRAFT_414279</name>
</gene>
<evidence type="ECO:0000313" key="3">
    <source>
        <dbReference type="Proteomes" id="UP000019804"/>
    </source>
</evidence>